<evidence type="ECO:0000259" key="1">
    <source>
        <dbReference type="Pfam" id="PF18165"/>
    </source>
</evidence>
<dbReference type="Proteomes" id="UP000295499">
    <property type="component" value="Unassembled WGS sequence"/>
</dbReference>
<evidence type="ECO:0000313" key="4">
    <source>
        <dbReference type="Proteomes" id="UP000295499"/>
    </source>
</evidence>
<dbReference type="Pfam" id="PF18166">
    <property type="entry name" value="pP_pnuc_2"/>
    <property type="match status" value="1"/>
</dbReference>
<sequence>MDKSEKIYKLLSSKFEKDLYEAAIASLNENNNKLRYNNFAYSIRELSRHFLYNLSPEANIFLCTWFSVETEDGKPTRAQRIKYAIQGGISDGILSTFGLNVDELKGSIRSIKSSIDSLNKFTHINPEVFDLSDEDVESLSHGVFSNFESFVELITECRSQLANLLESSIHNQMIDAILKNYFENIDMIAPHHSIDYSEISDYFVSEISHEHIIVNVSGELYVTLEYGSKQERREGDGLDMSESFPFETHIRYEISEDFPNSTYQVDDFGVDTLSWYGDEEELGDD</sequence>
<organism evidence="3 4">
    <name type="scientific">Pedobacter duraquae</name>
    <dbReference type="NCBI Taxonomy" id="425511"/>
    <lineage>
        <taxon>Bacteria</taxon>
        <taxon>Pseudomonadati</taxon>
        <taxon>Bacteroidota</taxon>
        <taxon>Sphingobacteriia</taxon>
        <taxon>Sphingobacteriales</taxon>
        <taxon>Sphingobacteriaceae</taxon>
        <taxon>Pedobacter</taxon>
    </lineage>
</organism>
<keyword evidence="4" id="KW-1185">Reference proteome</keyword>
<accession>A0A4R6IJZ8</accession>
<evidence type="ECO:0000313" key="3">
    <source>
        <dbReference type="EMBL" id="TDO22370.1"/>
    </source>
</evidence>
<feature type="domain" description="Predicted pPIWI-associating nuclease" evidence="1">
    <location>
        <begin position="9"/>
        <end position="145"/>
    </location>
</feature>
<dbReference type="Pfam" id="PF18165">
    <property type="entry name" value="pP_pnuc_1"/>
    <property type="match status" value="1"/>
</dbReference>
<dbReference type="AlphaFoldDB" id="A0A4R6IJZ8"/>
<comment type="caution">
    <text evidence="3">The sequence shown here is derived from an EMBL/GenBank/DDBJ whole genome shotgun (WGS) entry which is preliminary data.</text>
</comment>
<name>A0A4R6IJZ8_9SPHI</name>
<evidence type="ECO:0000259" key="2">
    <source>
        <dbReference type="Pfam" id="PF18166"/>
    </source>
</evidence>
<proteinExistence type="predicted"/>
<dbReference type="InterPro" id="IPR040556">
    <property type="entry name" value="pP_pnuc_1"/>
</dbReference>
<reference evidence="3 4" key="1">
    <citation type="submission" date="2019-03" db="EMBL/GenBank/DDBJ databases">
        <title>Genomic Encyclopedia of Archaeal and Bacterial Type Strains, Phase II (KMG-II): from individual species to whole genera.</title>
        <authorList>
            <person name="Goeker M."/>
        </authorList>
    </citation>
    <scope>NUCLEOTIDE SEQUENCE [LARGE SCALE GENOMIC DNA]</scope>
    <source>
        <strain evidence="3 4">DSM 19034</strain>
    </source>
</reference>
<dbReference type="EMBL" id="SNWM01000002">
    <property type="protein sequence ID" value="TDO22370.1"/>
    <property type="molecule type" value="Genomic_DNA"/>
</dbReference>
<feature type="domain" description="Predicted pPIWI-associating nuclease group 2" evidence="2">
    <location>
        <begin position="155"/>
        <end position="276"/>
    </location>
</feature>
<dbReference type="OrthoDB" id="712022at2"/>
<gene>
    <name evidence="3" type="ORF">CLV32_1339</name>
</gene>
<protein>
    <submittedName>
        <fullName evidence="3">Uncharacterized protein</fullName>
    </submittedName>
</protein>
<dbReference type="RefSeq" id="WP_133553672.1">
    <property type="nucleotide sequence ID" value="NZ_SNWM01000002.1"/>
</dbReference>
<dbReference type="InterPro" id="IPR041584">
    <property type="entry name" value="Put_pPIWI_pnuc_2"/>
</dbReference>